<comment type="caution">
    <text evidence="17">The sequence shown here is derived from an EMBL/GenBank/DDBJ whole genome shotgun (WGS) entry which is preliminary data.</text>
</comment>
<gene>
    <name evidence="17" type="ORF">HK100_005576</name>
</gene>
<evidence type="ECO:0000313" key="18">
    <source>
        <dbReference type="Proteomes" id="UP001211907"/>
    </source>
</evidence>
<dbReference type="GO" id="GO:0007018">
    <property type="term" value="P:microtubule-based movement"/>
    <property type="evidence" value="ECO:0007669"/>
    <property type="project" value="InterPro"/>
</dbReference>
<keyword evidence="11" id="KW-0406">Ion transport</keyword>
<dbReference type="SUPFAM" id="SSF161060">
    <property type="entry name" value="ATP synthase B chain-like"/>
    <property type="match status" value="1"/>
</dbReference>
<evidence type="ECO:0000256" key="5">
    <source>
        <dbReference type="ARBA" id="ARBA00022547"/>
    </source>
</evidence>
<keyword evidence="7 15" id="KW-0547">Nucleotide-binding</keyword>
<dbReference type="Pfam" id="PF16188">
    <property type="entry name" value="Peptidase_M24_C"/>
    <property type="match status" value="1"/>
</dbReference>
<dbReference type="PROSITE" id="PS00411">
    <property type="entry name" value="KINESIN_MOTOR_1"/>
    <property type="match status" value="1"/>
</dbReference>
<dbReference type="InterPro" id="IPR008688">
    <property type="entry name" value="ATP_synth_Bsub_B/MI25"/>
</dbReference>
<comment type="similarity">
    <text evidence="3">Belongs to the peptidase M24B family.</text>
</comment>
<accession>A0AAD5XIT7</accession>
<keyword evidence="15" id="KW-0505">Motor protein</keyword>
<evidence type="ECO:0000256" key="10">
    <source>
        <dbReference type="ARBA" id="ARBA00022840"/>
    </source>
</evidence>
<dbReference type="Pfam" id="PF05405">
    <property type="entry name" value="Mt_ATP-synt_B"/>
    <property type="match status" value="1"/>
</dbReference>
<feature type="binding site" evidence="15">
    <location>
        <begin position="897"/>
        <end position="904"/>
    </location>
    <ligand>
        <name>ATP</name>
        <dbReference type="ChEBI" id="CHEBI:30616"/>
    </ligand>
</feature>
<keyword evidence="18" id="KW-1185">Reference proteome</keyword>
<evidence type="ECO:0000256" key="9">
    <source>
        <dbReference type="ARBA" id="ARBA00022801"/>
    </source>
</evidence>
<keyword evidence="9" id="KW-0378">Hydrolase</keyword>
<dbReference type="SMART" id="SM00129">
    <property type="entry name" value="KISc"/>
    <property type="match status" value="1"/>
</dbReference>
<evidence type="ECO:0000256" key="13">
    <source>
        <dbReference type="ARBA" id="ARBA00023136"/>
    </source>
</evidence>
<evidence type="ECO:0000256" key="2">
    <source>
        <dbReference type="ARBA" id="ARBA00004325"/>
    </source>
</evidence>
<dbReference type="GO" id="GO:0046872">
    <property type="term" value="F:metal ion binding"/>
    <property type="evidence" value="ECO:0007669"/>
    <property type="project" value="UniProtKB-KW"/>
</dbReference>
<dbReference type="Gene3D" id="3.40.350.10">
    <property type="entry name" value="Creatinase/prolidase N-terminal domain"/>
    <property type="match status" value="2"/>
</dbReference>
<comment type="subcellular location">
    <subcellularLocation>
        <location evidence="2">Mitochondrion membrane</location>
    </subcellularLocation>
</comment>
<dbReference type="InterPro" id="IPR036005">
    <property type="entry name" value="Creatinase/aminopeptidase-like"/>
</dbReference>
<dbReference type="InterPro" id="IPR019821">
    <property type="entry name" value="Kinesin_motor_CS"/>
</dbReference>
<organism evidence="17 18">
    <name type="scientific">Physocladia obscura</name>
    <dbReference type="NCBI Taxonomy" id="109957"/>
    <lineage>
        <taxon>Eukaryota</taxon>
        <taxon>Fungi</taxon>
        <taxon>Fungi incertae sedis</taxon>
        <taxon>Chytridiomycota</taxon>
        <taxon>Chytridiomycota incertae sedis</taxon>
        <taxon>Chytridiomycetes</taxon>
        <taxon>Chytridiales</taxon>
        <taxon>Chytriomycetaceae</taxon>
        <taxon>Physocladia</taxon>
    </lineage>
</organism>
<keyword evidence="10 15" id="KW-0067">ATP-binding</keyword>
<dbReference type="EMBL" id="JADGJH010000260">
    <property type="protein sequence ID" value="KAJ3132211.1"/>
    <property type="molecule type" value="Genomic_DNA"/>
</dbReference>
<dbReference type="InterPro" id="IPR033740">
    <property type="entry name" value="Pept_M24B"/>
</dbReference>
<evidence type="ECO:0000256" key="6">
    <source>
        <dbReference type="ARBA" id="ARBA00022723"/>
    </source>
</evidence>
<dbReference type="InterPro" id="IPR001752">
    <property type="entry name" value="Kinesin_motor_dom"/>
</dbReference>
<dbReference type="GO" id="GO:0031966">
    <property type="term" value="C:mitochondrial membrane"/>
    <property type="evidence" value="ECO:0007669"/>
    <property type="project" value="UniProtKB-SubCell"/>
</dbReference>
<evidence type="ECO:0000256" key="14">
    <source>
        <dbReference type="ARBA" id="ARBA00023211"/>
    </source>
</evidence>
<comment type="similarity">
    <text evidence="15">Belongs to the TRAFAC class myosin-kinesin ATPase superfamily. Kinesin family.</text>
</comment>
<dbReference type="PRINTS" id="PR00380">
    <property type="entry name" value="KINESINHEAVY"/>
</dbReference>
<dbReference type="Proteomes" id="UP001211907">
    <property type="component" value="Unassembled WGS sequence"/>
</dbReference>
<evidence type="ECO:0000256" key="4">
    <source>
        <dbReference type="ARBA" id="ARBA00022448"/>
    </source>
</evidence>
<dbReference type="PROSITE" id="PS50067">
    <property type="entry name" value="KINESIN_MOTOR_2"/>
    <property type="match status" value="1"/>
</dbReference>
<proteinExistence type="inferred from homology"/>
<feature type="domain" description="Kinesin motor" evidence="16">
    <location>
        <begin position="809"/>
        <end position="1120"/>
    </location>
</feature>
<keyword evidence="14" id="KW-0464">Manganese</keyword>
<dbReference type="InterPro" id="IPR027417">
    <property type="entry name" value="P-loop_NTPase"/>
</dbReference>
<reference evidence="17" key="1">
    <citation type="submission" date="2020-05" db="EMBL/GenBank/DDBJ databases">
        <title>Phylogenomic resolution of chytrid fungi.</title>
        <authorList>
            <person name="Stajich J.E."/>
            <person name="Amses K."/>
            <person name="Simmons R."/>
            <person name="Seto K."/>
            <person name="Myers J."/>
            <person name="Bonds A."/>
            <person name="Quandt C.A."/>
            <person name="Barry K."/>
            <person name="Liu P."/>
            <person name="Grigoriev I."/>
            <person name="Longcore J.E."/>
            <person name="James T.Y."/>
        </authorList>
    </citation>
    <scope>NUCLEOTIDE SEQUENCE</scope>
    <source>
        <strain evidence="17">JEL0513</strain>
    </source>
</reference>
<dbReference type="Gene3D" id="3.40.850.10">
    <property type="entry name" value="Kinesin motor domain"/>
    <property type="match status" value="1"/>
</dbReference>
<dbReference type="Gene3D" id="3.90.230.10">
    <property type="entry name" value="Creatinase/methionine aminopeptidase superfamily"/>
    <property type="match status" value="1"/>
</dbReference>
<keyword evidence="4" id="KW-0813">Transport</keyword>
<dbReference type="GO" id="GO:0005524">
    <property type="term" value="F:ATP binding"/>
    <property type="evidence" value="ECO:0007669"/>
    <property type="project" value="UniProtKB-UniRule"/>
</dbReference>
<dbReference type="SUPFAM" id="SSF52540">
    <property type="entry name" value="P-loop containing nucleoside triphosphate hydrolases"/>
    <property type="match status" value="1"/>
</dbReference>
<comment type="cofactor">
    <cofactor evidence="1">
        <name>Mn(2+)</name>
        <dbReference type="ChEBI" id="CHEBI:29035"/>
    </cofactor>
</comment>
<evidence type="ECO:0000256" key="15">
    <source>
        <dbReference type="PROSITE-ProRule" id="PRU00283"/>
    </source>
</evidence>
<dbReference type="InterPro" id="IPR036961">
    <property type="entry name" value="Kinesin_motor_dom_sf"/>
</dbReference>
<dbReference type="InterPro" id="IPR032416">
    <property type="entry name" value="Peptidase_M24_C"/>
</dbReference>
<dbReference type="GO" id="GO:0015078">
    <property type="term" value="F:proton transmembrane transporter activity"/>
    <property type="evidence" value="ECO:0007669"/>
    <property type="project" value="InterPro"/>
</dbReference>
<keyword evidence="6" id="KW-0479">Metal-binding</keyword>
<dbReference type="SUPFAM" id="SSF53092">
    <property type="entry name" value="Creatinase/prolidase N-terminal domain"/>
    <property type="match status" value="1"/>
</dbReference>
<dbReference type="InterPro" id="IPR000994">
    <property type="entry name" value="Pept_M24"/>
</dbReference>
<evidence type="ECO:0000256" key="12">
    <source>
        <dbReference type="ARBA" id="ARBA00023128"/>
    </source>
</evidence>
<keyword evidence="5" id="KW-0138">CF(0)</keyword>
<keyword evidence="12" id="KW-0496">Mitochondrion</keyword>
<dbReference type="PANTHER" id="PTHR43763:SF6">
    <property type="entry name" value="XAA-PRO AMINOPEPTIDASE 1"/>
    <property type="match status" value="1"/>
</dbReference>
<dbReference type="GO" id="GO:0070006">
    <property type="term" value="F:metalloaminopeptidase activity"/>
    <property type="evidence" value="ECO:0007669"/>
    <property type="project" value="InterPro"/>
</dbReference>
<dbReference type="GO" id="GO:0003777">
    <property type="term" value="F:microtubule motor activity"/>
    <property type="evidence" value="ECO:0007669"/>
    <property type="project" value="InterPro"/>
</dbReference>
<dbReference type="SUPFAM" id="SSF55920">
    <property type="entry name" value="Creatinase/aminopeptidase"/>
    <property type="match status" value="1"/>
</dbReference>
<sequence length="1120" mass="123455">MRGSLLGFVSARVAAAPAASINSRFSPVALRPAFLSVRKYSAEPEKPVEVNAAAAQAQSLINLFPGESLAAKAASVLFTSSIAAYLISKEIYILDGEVFEAAAIFGSYYIWYQGGKESFVEYFSERQSTMRNVLNAAREQHHAVVKERMDHIGKLADSVDVTKGLFEISKEIAKLEAEAYELQQRVAYTTEVKSVLDSWVRHEASVREQEQKLLAEAVISKIKADLQDERVSEYIAQCDGRRGFVSGFTGSAGLAVVTQTQAALWTDGRYFLQAANQLDPSLWVLQKSGLPHTPSKEDWLIKVLAPASNVGIDPKLVTLPAARILADALKAANHSLVSVNENLIDLVWGSDRPPFPMNPVHQLPIEFAGQSFIDKLAALRAAIAKKFAWGFVITGLDEIAWLYNLRGNDIVCNPVFFAYSLITKDSAFLYIHESKLSNEIKTTLNAANVEIRPYDQIFLDLPEFGKTHANEKLWVAPTCSLALQDALGGPNLLLEEMSPVTKLKAIKNETEIQGFRNCHIRDAASLCQYFAWLENELVVSKNTSITEALAADKLAEIRSKRENFVGLSFDTISSTGANGSIIHYKPEHGSCKIIDAAEIYLCDSGAQYLDGTTDVTRTVHFGTPTPFEIEAYTRVLKGHIQIDLAVFPVGTSGYVLDILARTALWRAGLDFRHGTGHGVGHYLNVHEGPHGIGSRIAYNSVPLEAGMTVTNEPGYYEDGKFGIRIENVMVVRKAGEVAYNFGGKGSLGFEHVTVVPISTKLVDVSLLLKEERVWLNKYHEEVYAKVSPLLKDDELALKWLFKETQINGVNKVALRIRPLASKETKDNAATYVKLALVITDPNDCQDVLRQDRLREKTYDFDIVFSELDGQAEVFEGTTKNLVDDVLEGFNTTVFAYGATGAGKTYTMLGTHENPGVIPLTLEHLFSQIAISSTRALTAATTTGKKSTGILSGKNYKVTLSYLEIYNENIRDLLSDRPEYLELWEDKIQGSVVAGIERVEAKTAEDVLEWLGKGNLNRTQEATSANEVSSRSHAVLQVFVARRTCNKTGQYVEQNGKLSMIDLAGSERAADTKNRGMRMIEGASINRSLLALGNCINALTEETGKYVNYRDSKLTRLLKAK</sequence>
<evidence type="ECO:0000256" key="7">
    <source>
        <dbReference type="ARBA" id="ARBA00022741"/>
    </source>
</evidence>
<evidence type="ECO:0000256" key="1">
    <source>
        <dbReference type="ARBA" id="ARBA00001936"/>
    </source>
</evidence>
<dbReference type="Pfam" id="PF00225">
    <property type="entry name" value="Kinesin"/>
    <property type="match status" value="1"/>
</dbReference>
<evidence type="ECO:0000256" key="3">
    <source>
        <dbReference type="ARBA" id="ARBA00008766"/>
    </source>
</evidence>
<dbReference type="InterPro" id="IPR029149">
    <property type="entry name" value="Creatin/AminoP/Spt16_N"/>
</dbReference>
<name>A0AAD5XIT7_9FUNG</name>
<dbReference type="GO" id="GO:0045259">
    <property type="term" value="C:proton-transporting ATP synthase complex"/>
    <property type="evidence" value="ECO:0007669"/>
    <property type="project" value="UniProtKB-KW"/>
</dbReference>
<dbReference type="FunFam" id="3.90.230.10:FF:000007">
    <property type="entry name" value="Xaa-Pro aminopeptidase P"/>
    <property type="match status" value="1"/>
</dbReference>
<evidence type="ECO:0000313" key="17">
    <source>
        <dbReference type="EMBL" id="KAJ3132211.1"/>
    </source>
</evidence>
<dbReference type="PANTHER" id="PTHR43763">
    <property type="entry name" value="XAA-PRO AMINOPEPTIDASE 1"/>
    <property type="match status" value="1"/>
</dbReference>
<dbReference type="CDD" id="cd01085">
    <property type="entry name" value="APP"/>
    <property type="match status" value="1"/>
</dbReference>
<keyword evidence="13" id="KW-0472">Membrane</keyword>
<dbReference type="InterPro" id="IPR050422">
    <property type="entry name" value="X-Pro_aminopeptidase_P"/>
</dbReference>
<dbReference type="GO" id="GO:0008017">
    <property type="term" value="F:microtubule binding"/>
    <property type="evidence" value="ECO:0007669"/>
    <property type="project" value="InterPro"/>
</dbReference>
<protein>
    <recommendedName>
        <fullName evidence="16">Kinesin motor domain-containing protein</fullName>
    </recommendedName>
</protein>
<evidence type="ECO:0000259" key="16">
    <source>
        <dbReference type="PROSITE" id="PS50067"/>
    </source>
</evidence>
<evidence type="ECO:0000256" key="11">
    <source>
        <dbReference type="ARBA" id="ARBA00023065"/>
    </source>
</evidence>
<keyword evidence="8" id="KW-0375">Hydrogen ion transport</keyword>
<dbReference type="AlphaFoldDB" id="A0AAD5XIT7"/>
<evidence type="ECO:0000256" key="8">
    <source>
        <dbReference type="ARBA" id="ARBA00022781"/>
    </source>
</evidence>
<dbReference type="Pfam" id="PF16189">
    <property type="entry name" value="Creatinase_N_2"/>
    <property type="match status" value="1"/>
</dbReference>
<dbReference type="Pfam" id="PF00557">
    <property type="entry name" value="Peptidase_M24"/>
    <property type="match status" value="1"/>
</dbReference>
<dbReference type="GO" id="GO:0015986">
    <property type="term" value="P:proton motive force-driven ATP synthesis"/>
    <property type="evidence" value="ECO:0007669"/>
    <property type="project" value="InterPro"/>
</dbReference>